<dbReference type="NCBIfam" id="TIGR01168">
    <property type="entry name" value="YSIRK_signal"/>
    <property type="match status" value="1"/>
</dbReference>
<dbReference type="SUPFAM" id="SSF90257">
    <property type="entry name" value="Myosin rod fragments"/>
    <property type="match status" value="1"/>
</dbReference>
<dbReference type="PANTHER" id="PTHR47270">
    <property type="entry name" value="PROTEIN MLP1-LIKE"/>
    <property type="match status" value="1"/>
</dbReference>
<dbReference type="PANTHER" id="PTHR47270:SF3">
    <property type="entry name" value="HYPOTETICAL PROTEIN"/>
    <property type="match status" value="1"/>
</dbReference>
<feature type="coiled-coil region" evidence="2">
    <location>
        <begin position="83"/>
        <end position="344"/>
    </location>
</feature>
<gene>
    <name evidence="6" type="ORF">AYJ53_08875</name>
</gene>
<reference evidence="6 7" key="1">
    <citation type="submission" date="2016-02" db="EMBL/GenBank/DDBJ databases">
        <title>Complete Genome Sequences of Lactobacillus johnsonii Strain W1.</title>
        <authorList>
            <person name="Sun Y."/>
            <person name="Wu X."/>
        </authorList>
    </citation>
    <scope>NUCLEOTIDE SEQUENCE [LARGE SCALE GENOMIC DNA]</scope>
    <source>
        <strain evidence="6 7">W1</strain>
    </source>
</reference>
<keyword evidence="4" id="KW-1133">Transmembrane helix</keyword>
<protein>
    <recommendedName>
        <fullName evidence="5">YSIRK Gram-positive signal peptide domain-containing protein</fullName>
    </recommendedName>
</protein>
<keyword evidence="2" id="KW-0175">Coiled coil</keyword>
<evidence type="ECO:0000259" key="5">
    <source>
        <dbReference type="Pfam" id="PF04650"/>
    </source>
</evidence>
<proteinExistence type="predicted"/>
<sequence>MFSKNLQRFSIRKLSIGVASVLIGSSLMIINDNNYAKAATNNDRSTQSLNRRITEDQVQNSLNNAKAKQAAEAQKQSQAHTTLTQSQEKLNNLQAQNKAVQTQLNSELAKTPQLEQNVKDKSDQLAQINQKVQETQVAIATAQKADETAQKQTNIDPKYQQAVNNAQTEKANIDAKVTNANKALDQNTYDYKAVMDKVAEAQRTINHAQEQTNSLHQQVTEANKTQQKAQAAADKAYQEYQDANAKYNEANKAYTEKTQALDDANIRLHVANTEKNDQTKKLNELQQDLTGYQTELATSKTAYNTAIKNLTAVNNKLGELTNKQNDLSKELVSAQAAYDEANKQFGQVSAAANNLIILPQVYKDNVAKMYQILQKDTTENPSIYTGQSAVEKLDSEYIRLRREASDTAWASNYYTSNPADKDIMIDLDNMTDAQKLEMNIYAISIINNLRKQLGTKQLTLNTDAMKVANEIASEYNKDGRSNGDDKSHDARAINAVSGNWGIIQSNDMRTGKNNPSDSKPRQYLENLYSFYTHATMTNENATTAQSRGHWTIKYSQTPHVISLDDLHHNIYNDIKGFIANPDEWLHMSSITNTLNKQRFPKISNAPQYFGFSLSTLPNDPNVSTHFIIINDTFINNNSKFNKNANVTIPDASQAKETMNTVSNKLKNVNNTVAQANDELNGLVNNKNIYTRQMNQGQLNVEQAQNQVDQTVNSIKNAQESLDNANKDIKTYSVLQANLNDQLSSLLDALTMARVDNNAKQQANAIAQANLAKAKKNLTDKLALEKEGTERVNKAQLALPVFTEKANKLKAQRVQLEQNLTDTKHENQKLQVKLDQAKEALTSYMSAKKLDLNKASQAHQAYLDTKDTLDKLTKEQSNVEQTLTNAKKALKDNQDKINRLHLAIESNNTQMKDLENQIADAQIVIKNSNLDELNKEVANAEQALADAKKKNSDAISINGKHASISTIDLNKTTGKPVANSSVKASTDGKELLNQTKEKLNEPTLTESQHESLKKPLNKLETKVNNDSNSIKADNQLPVEQLVTKVNNEESDPMINSKSIMASTKHNVPSVTNSTYEAKLPQTSDNKVEAAVLTGFGVVISMFGLVGTRRKKN</sequence>
<dbReference type="SUPFAM" id="SSF57997">
    <property type="entry name" value="Tropomyosin"/>
    <property type="match status" value="1"/>
</dbReference>
<dbReference type="AlphaFoldDB" id="A0A9X0J6X2"/>
<evidence type="ECO:0000256" key="1">
    <source>
        <dbReference type="ARBA" id="ARBA00022729"/>
    </source>
</evidence>
<keyword evidence="4" id="KW-0812">Transmembrane</keyword>
<feature type="compositionally biased region" description="Polar residues" evidence="3">
    <location>
        <begin position="970"/>
        <end position="983"/>
    </location>
</feature>
<dbReference type="NCBIfam" id="TIGR01167">
    <property type="entry name" value="LPXTG_anchor"/>
    <property type="match status" value="1"/>
</dbReference>
<accession>A0A9X0J6X2</accession>
<keyword evidence="4" id="KW-0472">Membrane</keyword>
<feature type="domain" description="YSIRK Gram-positive signal peptide" evidence="5">
    <location>
        <begin position="5"/>
        <end position="28"/>
    </location>
</feature>
<dbReference type="NCBIfam" id="TIGR04320">
    <property type="entry name" value="Surf_Exclu_PgrA"/>
    <property type="match status" value="1"/>
</dbReference>
<feature type="coiled-coil region" evidence="2">
    <location>
        <begin position="651"/>
        <end position="956"/>
    </location>
</feature>
<dbReference type="RefSeq" id="WP_061400466.1">
    <property type="nucleotide sequence ID" value="NZ_LSNG01000031.1"/>
</dbReference>
<feature type="transmembrane region" description="Helical" evidence="4">
    <location>
        <begin position="1088"/>
        <end position="1106"/>
    </location>
</feature>
<evidence type="ECO:0000256" key="3">
    <source>
        <dbReference type="SAM" id="MobiDB-lite"/>
    </source>
</evidence>
<dbReference type="InterPro" id="IPR027607">
    <property type="entry name" value="Surf_Exclu_SEC10/PgrA"/>
</dbReference>
<evidence type="ECO:0000313" key="7">
    <source>
        <dbReference type="Proteomes" id="UP000070346"/>
    </source>
</evidence>
<name>A0A9X0J6X2_LACJH</name>
<evidence type="ECO:0000256" key="4">
    <source>
        <dbReference type="SAM" id="Phobius"/>
    </source>
</evidence>
<dbReference type="EMBL" id="LSNG01000031">
    <property type="protein sequence ID" value="KXN76121.1"/>
    <property type="molecule type" value="Genomic_DNA"/>
</dbReference>
<keyword evidence="1" id="KW-0732">Signal</keyword>
<evidence type="ECO:0000313" key="6">
    <source>
        <dbReference type="EMBL" id="KXN76121.1"/>
    </source>
</evidence>
<feature type="region of interest" description="Disordered" evidence="3">
    <location>
        <begin position="970"/>
        <end position="991"/>
    </location>
</feature>
<dbReference type="InterPro" id="IPR005877">
    <property type="entry name" value="YSIRK_signal_dom"/>
</dbReference>
<dbReference type="Proteomes" id="UP000070346">
    <property type="component" value="Unassembled WGS sequence"/>
</dbReference>
<organism evidence="6 7">
    <name type="scientific">Lactobacillus johnsonii</name>
    <dbReference type="NCBI Taxonomy" id="33959"/>
    <lineage>
        <taxon>Bacteria</taxon>
        <taxon>Bacillati</taxon>
        <taxon>Bacillota</taxon>
        <taxon>Bacilli</taxon>
        <taxon>Lactobacillales</taxon>
        <taxon>Lactobacillaceae</taxon>
        <taxon>Lactobacillus</taxon>
    </lineage>
</organism>
<dbReference type="Pfam" id="PF04650">
    <property type="entry name" value="YSIRK_signal"/>
    <property type="match status" value="1"/>
</dbReference>
<comment type="caution">
    <text evidence="6">The sequence shown here is derived from an EMBL/GenBank/DDBJ whole genome shotgun (WGS) entry which is preliminary data.</text>
</comment>
<evidence type="ECO:0000256" key="2">
    <source>
        <dbReference type="SAM" id="Coils"/>
    </source>
</evidence>